<accession>A0A2B7ZH10</accession>
<keyword evidence="2" id="KW-1185">Reference proteome</keyword>
<evidence type="ECO:0000313" key="1">
    <source>
        <dbReference type="EMBL" id="PGH32661.1"/>
    </source>
</evidence>
<sequence length="128" mass="14955">MSKASTQSALLDAELTSGGFHRGPKRVILRLRVNEFDGCDSTEFDMLDIEKNMLRDLDLGEVQHEVHRVRRDMDDTLYAITSLYSVNFGNLTKMSKNSTVERIRNPVEEQNFVRKMRHFIDIFYPWAK</sequence>
<comment type="caution">
    <text evidence="1">The sequence shown here is derived from an EMBL/GenBank/DDBJ whole genome shotgun (WGS) entry which is preliminary data.</text>
</comment>
<dbReference type="EMBL" id="PDND01000085">
    <property type="protein sequence ID" value="PGH32661.1"/>
    <property type="molecule type" value="Genomic_DNA"/>
</dbReference>
<dbReference type="AlphaFoldDB" id="A0A2B7ZH10"/>
<proteinExistence type="predicted"/>
<dbReference type="VEuPathDB" id="FungiDB:EMCG_03695"/>
<name>A0A2B7ZH10_9EURO</name>
<evidence type="ECO:0000313" key="2">
    <source>
        <dbReference type="Proteomes" id="UP000226031"/>
    </source>
</evidence>
<reference evidence="1 2" key="1">
    <citation type="submission" date="2017-10" db="EMBL/GenBank/DDBJ databases">
        <title>Comparative genomics in systemic dimorphic fungi from Ajellomycetaceae.</title>
        <authorList>
            <person name="Munoz J.F."/>
            <person name="Mcewen J.G."/>
            <person name="Clay O.K."/>
            <person name="Cuomo C.A."/>
        </authorList>
    </citation>
    <scope>NUCLEOTIDE SEQUENCE [LARGE SCALE GENOMIC DNA]</scope>
    <source>
        <strain evidence="1 2">UAMH4076</strain>
    </source>
</reference>
<gene>
    <name evidence="1" type="ORF">GX50_04508</name>
</gene>
<organism evidence="1 2">
    <name type="scientific">[Emmonsia] crescens</name>
    <dbReference type="NCBI Taxonomy" id="73230"/>
    <lineage>
        <taxon>Eukaryota</taxon>
        <taxon>Fungi</taxon>
        <taxon>Dikarya</taxon>
        <taxon>Ascomycota</taxon>
        <taxon>Pezizomycotina</taxon>
        <taxon>Eurotiomycetes</taxon>
        <taxon>Eurotiomycetidae</taxon>
        <taxon>Onygenales</taxon>
        <taxon>Ajellomycetaceae</taxon>
        <taxon>Emergomyces</taxon>
    </lineage>
</organism>
<dbReference type="Proteomes" id="UP000226031">
    <property type="component" value="Unassembled WGS sequence"/>
</dbReference>
<protein>
    <submittedName>
        <fullName evidence="1">Uncharacterized protein</fullName>
    </submittedName>
</protein>